<dbReference type="Pfam" id="PF07963">
    <property type="entry name" value="N_methyl"/>
    <property type="match status" value="1"/>
</dbReference>
<keyword evidence="1" id="KW-0812">Transmembrane</keyword>
<organism evidence="2 3">
    <name type="scientific">Solidesulfovibrio carbinolicus</name>
    <dbReference type="NCBI Taxonomy" id="296842"/>
    <lineage>
        <taxon>Bacteria</taxon>
        <taxon>Pseudomonadati</taxon>
        <taxon>Thermodesulfobacteriota</taxon>
        <taxon>Desulfovibrionia</taxon>
        <taxon>Desulfovibrionales</taxon>
        <taxon>Desulfovibrionaceae</taxon>
        <taxon>Solidesulfovibrio</taxon>
    </lineage>
</organism>
<feature type="transmembrane region" description="Helical" evidence="1">
    <location>
        <begin position="12"/>
        <end position="33"/>
    </location>
</feature>
<keyword evidence="1" id="KW-1133">Transmembrane helix</keyword>
<dbReference type="PROSITE" id="PS00409">
    <property type="entry name" value="PROKAR_NTER_METHYL"/>
    <property type="match status" value="1"/>
</dbReference>
<dbReference type="OrthoDB" id="5455340at2"/>
<dbReference type="KEGG" id="dcb:C3Y92_17010"/>
<protein>
    <submittedName>
        <fullName evidence="2">Prepilin-type cleavage/methylation domain-containing protein</fullName>
    </submittedName>
</protein>
<gene>
    <name evidence="2" type="ORF">C3Y92_17010</name>
</gene>
<keyword evidence="1" id="KW-0472">Membrane</keyword>
<keyword evidence="3" id="KW-1185">Reference proteome</keyword>
<dbReference type="Proteomes" id="UP000293296">
    <property type="component" value="Chromosome"/>
</dbReference>
<dbReference type="NCBIfam" id="TIGR02532">
    <property type="entry name" value="IV_pilin_GFxxxE"/>
    <property type="match status" value="1"/>
</dbReference>
<reference evidence="2 3" key="1">
    <citation type="submission" date="2018-02" db="EMBL/GenBank/DDBJ databases">
        <title>Genome sequence of Desulfovibrio carbinolicus DSM 3852.</title>
        <authorList>
            <person name="Wilbanks E."/>
            <person name="Skennerton C.T."/>
            <person name="Orphan V.J."/>
        </authorList>
    </citation>
    <scope>NUCLEOTIDE SEQUENCE [LARGE SCALE GENOMIC DNA]</scope>
    <source>
        <strain evidence="2 3">DSM 3852</strain>
    </source>
</reference>
<evidence type="ECO:0000313" key="3">
    <source>
        <dbReference type="Proteomes" id="UP000293296"/>
    </source>
</evidence>
<proteinExistence type="predicted"/>
<dbReference type="InterPro" id="IPR012902">
    <property type="entry name" value="N_methyl_site"/>
</dbReference>
<dbReference type="InterPro" id="IPR045584">
    <property type="entry name" value="Pilin-like"/>
</dbReference>
<dbReference type="SUPFAM" id="SSF54523">
    <property type="entry name" value="Pili subunits"/>
    <property type="match status" value="1"/>
</dbReference>
<accession>A0A4P6I4E5</accession>
<dbReference type="AlphaFoldDB" id="A0A4P6I4E5"/>
<sequence>MNTERSSGFTLLELIMTIVLFGIVAVMAVSFFAPSTTMTHVPVQQLQSDAFLQLVMENMIADKETSFANNLNGLCANINVGVQSTYGNGTSYYVVERRYVCPNASNVFVDSAANQFLLVTIAANANSGAKLTYLFVCAHGISSA</sequence>
<dbReference type="RefSeq" id="WP_129354671.1">
    <property type="nucleotide sequence ID" value="NZ_CP026538.1"/>
</dbReference>
<evidence type="ECO:0000256" key="1">
    <source>
        <dbReference type="SAM" id="Phobius"/>
    </source>
</evidence>
<evidence type="ECO:0000313" key="2">
    <source>
        <dbReference type="EMBL" id="QAZ68839.1"/>
    </source>
</evidence>
<name>A0A4P6I4E5_9BACT</name>
<dbReference type="EMBL" id="CP026538">
    <property type="protein sequence ID" value="QAZ68839.1"/>
    <property type="molecule type" value="Genomic_DNA"/>
</dbReference>